<gene>
    <name evidence="4" type="ORF">ACFSXZ_08470</name>
</gene>
<evidence type="ECO:0000256" key="2">
    <source>
        <dbReference type="SAM" id="Phobius"/>
    </source>
</evidence>
<keyword evidence="5" id="KW-1185">Reference proteome</keyword>
<dbReference type="Proteomes" id="UP001597417">
    <property type="component" value="Unassembled WGS sequence"/>
</dbReference>
<sequence length="748" mass="75899">MKLGVLLLCALFAAGFLLGVPSAAAQTPPLSYSIRTSGADLSNAQDGDPLRITISGLPANATANFSICPKNLRDGLITQRPDTATRTIVGVPDHSVASRVAAYCVFFNDELSGDSFKTPVTDRPRSAATGDIVLDTSVPRGSRAPGFITYDPEYTATAKTATLVWPANPDKHQYSFTCDEKNPCTMMVKISASGQTVYDDSISFAPSAPGLKVQGCAGVGAGTLSASMPERFGKTAVSWNQMLCGPSKTTQPANVVSETEDAGLASFDKGDSDIAITGAGGRLASQTVRKRQYVPVALNAVVVAAVGWSPTDRADNGSSLLSRLSRKLDFSWDDVANMLSKGGELPDATGRGGIFHGDSALVTRNPALAAISGPASPVQAPDAREGRTAAGDAGYYGVTGEAGKGTVPLRLSELLSTAARQSWVYGTTASFSDGGTMLGGKPVGTVTDLNDLNLGLGNVHNVDAKTGRVNVRKQVNEATLGVAGGCVNGCLNWVVTDLATATEYGWVPVALPGAGGGFVAPAEASLRAAAAHMTVGEDGSLQPGQGAADPAAYPLTFVESLAVPTNPLVDSNCVPQQAKQATLTTLVKAAINGGQGGLGKGMTQLTPELMAQAQDATGKIGTGTADAACQERKTANGPGAGSLGGTGGFAAGGGLPAPPALGPDVGGGAGGLERKAPTQASVGEAKNMAASMRIPLFPGAGALGVLFPLLALVILVGLPALTAYTAAGRPVPPALMGFLRRLDPRRKS</sequence>
<evidence type="ECO:0000256" key="3">
    <source>
        <dbReference type="SAM" id="SignalP"/>
    </source>
</evidence>
<evidence type="ECO:0000256" key="1">
    <source>
        <dbReference type="SAM" id="MobiDB-lite"/>
    </source>
</evidence>
<name>A0ABW5FRH9_9PSEU</name>
<feature type="transmembrane region" description="Helical" evidence="2">
    <location>
        <begin position="696"/>
        <end position="721"/>
    </location>
</feature>
<dbReference type="RefSeq" id="WP_378263080.1">
    <property type="nucleotide sequence ID" value="NZ_JBHUKR010000006.1"/>
</dbReference>
<feature type="signal peptide" evidence="3">
    <location>
        <begin position="1"/>
        <end position="25"/>
    </location>
</feature>
<dbReference type="EMBL" id="JBHUKR010000006">
    <property type="protein sequence ID" value="MFD2416362.1"/>
    <property type="molecule type" value="Genomic_DNA"/>
</dbReference>
<protein>
    <recommendedName>
        <fullName evidence="6">PBP domain-containing protein</fullName>
    </recommendedName>
</protein>
<evidence type="ECO:0008006" key="6">
    <source>
        <dbReference type="Google" id="ProtNLM"/>
    </source>
</evidence>
<keyword evidence="2" id="KW-0472">Membrane</keyword>
<evidence type="ECO:0000313" key="4">
    <source>
        <dbReference type="EMBL" id="MFD2416362.1"/>
    </source>
</evidence>
<feature type="region of interest" description="Disordered" evidence="1">
    <location>
        <begin position="654"/>
        <end position="680"/>
    </location>
</feature>
<keyword evidence="3" id="KW-0732">Signal</keyword>
<keyword evidence="2" id="KW-1133">Transmembrane helix</keyword>
<comment type="caution">
    <text evidence="4">The sequence shown here is derived from an EMBL/GenBank/DDBJ whole genome shotgun (WGS) entry which is preliminary data.</text>
</comment>
<evidence type="ECO:0000313" key="5">
    <source>
        <dbReference type="Proteomes" id="UP001597417"/>
    </source>
</evidence>
<accession>A0ABW5FRH9</accession>
<keyword evidence="2" id="KW-0812">Transmembrane</keyword>
<feature type="chain" id="PRO_5047069917" description="PBP domain-containing protein" evidence="3">
    <location>
        <begin position="26"/>
        <end position="748"/>
    </location>
</feature>
<reference evidence="5" key="1">
    <citation type="journal article" date="2019" name="Int. J. Syst. Evol. Microbiol.">
        <title>The Global Catalogue of Microorganisms (GCM) 10K type strain sequencing project: providing services to taxonomists for standard genome sequencing and annotation.</title>
        <authorList>
            <consortium name="The Broad Institute Genomics Platform"/>
            <consortium name="The Broad Institute Genome Sequencing Center for Infectious Disease"/>
            <person name="Wu L."/>
            <person name="Ma J."/>
        </authorList>
    </citation>
    <scope>NUCLEOTIDE SEQUENCE [LARGE SCALE GENOMIC DNA]</scope>
    <source>
        <strain evidence="5">CGMCC 4.7645</strain>
    </source>
</reference>
<proteinExistence type="predicted"/>
<organism evidence="4 5">
    <name type="scientific">Amycolatopsis pigmentata</name>
    <dbReference type="NCBI Taxonomy" id="450801"/>
    <lineage>
        <taxon>Bacteria</taxon>
        <taxon>Bacillati</taxon>
        <taxon>Actinomycetota</taxon>
        <taxon>Actinomycetes</taxon>
        <taxon>Pseudonocardiales</taxon>
        <taxon>Pseudonocardiaceae</taxon>
        <taxon>Amycolatopsis</taxon>
    </lineage>
</organism>